<proteinExistence type="predicted"/>
<evidence type="ECO:0000313" key="6">
    <source>
        <dbReference type="Proteomes" id="UP000259636"/>
    </source>
</evidence>
<keyword evidence="2 5" id="KW-0503">Monooxygenase</keyword>
<dbReference type="GO" id="GO:0071949">
    <property type="term" value="F:FAD binding"/>
    <property type="evidence" value="ECO:0007669"/>
    <property type="project" value="InterPro"/>
</dbReference>
<dbReference type="PROSITE" id="PS51257">
    <property type="entry name" value="PROKAR_LIPOPROTEIN"/>
    <property type="match status" value="1"/>
</dbReference>
<dbReference type="RefSeq" id="WP_101280624.1">
    <property type="nucleotide sequence ID" value="NZ_CP031742.1"/>
</dbReference>
<evidence type="ECO:0000259" key="4">
    <source>
        <dbReference type="Pfam" id="PF01494"/>
    </source>
</evidence>
<evidence type="ECO:0000256" key="1">
    <source>
        <dbReference type="ARBA" id="ARBA00023002"/>
    </source>
</evidence>
<dbReference type="InterPro" id="IPR002938">
    <property type="entry name" value="FAD-bd"/>
</dbReference>
<dbReference type="InterPro" id="IPR050493">
    <property type="entry name" value="FAD-dep_Monooxygenase_BioMet"/>
</dbReference>
<evidence type="ECO:0000256" key="2">
    <source>
        <dbReference type="ARBA" id="ARBA00023033"/>
    </source>
</evidence>
<dbReference type="PANTHER" id="PTHR13789:SF309">
    <property type="entry name" value="PUTATIVE (AFU_ORTHOLOGUE AFUA_6G14510)-RELATED"/>
    <property type="match status" value="1"/>
</dbReference>
<gene>
    <name evidence="5" type="ORF">D0C37_31620</name>
</gene>
<reference evidence="5 6" key="1">
    <citation type="submission" date="2018-08" db="EMBL/GenBank/DDBJ databases">
        <authorList>
            <person name="Ferrada E.E."/>
            <person name="Latorre B.A."/>
        </authorList>
    </citation>
    <scope>NUCLEOTIDE SEQUENCE [LARGE SCALE GENOMIC DNA]</scope>
    <source>
        <strain evidence="5 6">VK-A60T</strain>
    </source>
</reference>
<feature type="domain" description="FAD-binding" evidence="4">
    <location>
        <begin position="5"/>
        <end position="165"/>
    </location>
</feature>
<keyword evidence="1" id="KW-0560">Oxidoreductase</keyword>
<dbReference type="Proteomes" id="UP000259636">
    <property type="component" value="Chromosome"/>
</dbReference>
<accession>A0A385DJQ5</accession>
<dbReference type="GeneID" id="300118665"/>
<dbReference type="Gene3D" id="3.30.9.30">
    <property type="match status" value="1"/>
</dbReference>
<dbReference type="Gene3D" id="3.50.50.60">
    <property type="entry name" value="FAD/NAD(P)-binding domain"/>
    <property type="match status" value="1"/>
</dbReference>
<dbReference type="GO" id="GO:0004497">
    <property type="term" value="F:monooxygenase activity"/>
    <property type="evidence" value="ECO:0007669"/>
    <property type="project" value="UniProtKB-KW"/>
</dbReference>
<dbReference type="SUPFAM" id="SSF54373">
    <property type="entry name" value="FAD-linked reductases, C-terminal domain"/>
    <property type="match status" value="1"/>
</dbReference>
<dbReference type="PANTHER" id="PTHR13789">
    <property type="entry name" value="MONOOXYGENASE"/>
    <property type="match status" value="1"/>
</dbReference>
<evidence type="ECO:0000256" key="3">
    <source>
        <dbReference type="SAM" id="MobiDB-lite"/>
    </source>
</evidence>
<dbReference type="PRINTS" id="PR00420">
    <property type="entry name" value="RNGMNOXGNASE"/>
</dbReference>
<dbReference type="EMBL" id="CP031742">
    <property type="protein sequence ID" value="AXQ58713.1"/>
    <property type="molecule type" value="Genomic_DNA"/>
</dbReference>
<feature type="domain" description="FAD-binding" evidence="4">
    <location>
        <begin position="290"/>
        <end position="355"/>
    </location>
</feature>
<protein>
    <submittedName>
        <fullName evidence="5">Monooxygenase</fullName>
    </submittedName>
</protein>
<dbReference type="AlphaFoldDB" id="A0A385DJQ5"/>
<name>A0A385DJQ5_9ACTN</name>
<dbReference type="InterPro" id="IPR036188">
    <property type="entry name" value="FAD/NAD-bd_sf"/>
</dbReference>
<dbReference type="Pfam" id="PF01494">
    <property type="entry name" value="FAD_binding_3"/>
    <property type="match status" value="2"/>
</dbReference>
<dbReference type="SUPFAM" id="SSF51905">
    <property type="entry name" value="FAD/NAD(P)-binding domain"/>
    <property type="match status" value="1"/>
</dbReference>
<feature type="region of interest" description="Disordered" evidence="3">
    <location>
        <begin position="386"/>
        <end position="405"/>
    </location>
</feature>
<dbReference type="KEGG" id="sky:D0C37_31620"/>
<sequence length="405" mass="43818">MRGGSVAVVGGSIAGCAAALAASRGGAERITVFERADARLRDRGVGIGVHDARYAELRDAGYMADEMPWAPLNRRVWSVGDGDAEHGRTIGTQPFPFRAYNWGSLWSELRRRVPETATYRAGAKVEAVEQDADGVTVRLADGPPERFDLVIGADGYRSVVREAMYPGTGAEYAGYIGWRGTSPDVSGLPSDGLDAHNITFPGGHCMAYRIPDGSGGHRLNWVLYTAPPRIDGLHPDLRTPTSLPPGRLNAELTEHLRALVAEHFPPFWAAKLLSTPAETTFIQPIYDLDVPHYATHRMVLIGDAASVARPHLGAGSVKALQDATALEAAWVAGDSWKEILEGYHEARGPVGTAMVGLARRMGSAQVEETPDWSAMGQTEFDTWWQEQNNGSDRRSGFGGHSLRPR</sequence>
<evidence type="ECO:0000313" key="5">
    <source>
        <dbReference type="EMBL" id="AXQ58713.1"/>
    </source>
</evidence>
<organism evidence="5 6">
    <name type="scientific">Streptomyces koyangensis</name>
    <dbReference type="NCBI Taxonomy" id="188770"/>
    <lineage>
        <taxon>Bacteria</taxon>
        <taxon>Bacillati</taxon>
        <taxon>Actinomycetota</taxon>
        <taxon>Actinomycetes</taxon>
        <taxon>Kitasatosporales</taxon>
        <taxon>Streptomycetaceae</taxon>
        <taxon>Streptomyces</taxon>
        <taxon>Streptomyces aurantiacus group</taxon>
    </lineage>
</organism>